<dbReference type="FunFam" id="2.30.39.10:FF:000030">
    <property type="entry name" value="Serpin 2"/>
    <property type="match status" value="1"/>
</dbReference>
<dbReference type="Gene3D" id="2.30.39.10">
    <property type="entry name" value="Alpha-1-antitrypsin, domain 1"/>
    <property type="match status" value="1"/>
</dbReference>
<dbReference type="PANTHER" id="PTHR11461">
    <property type="entry name" value="SERINE PROTEASE INHIBITOR, SERPIN"/>
    <property type="match status" value="1"/>
</dbReference>
<feature type="domain" description="Serpin" evidence="10">
    <location>
        <begin position="35"/>
        <end position="392"/>
    </location>
</feature>
<dbReference type="InterPro" id="IPR036186">
    <property type="entry name" value="Serpin_sf"/>
</dbReference>
<comment type="caution">
    <text evidence="11">The sequence shown here is derived from an EMBL/GenBank/DDBJ whole genome shotgun (WGS) entry which is preliminary data.</text>
</comment>
<dbReference type="Gene3D" id="3.30.497.10">
    <property type="entry name" value="Antithrombin, subunit I, domain 2"/>
    <property type="match status" value="1"/>
</dbReference>
<keyword evidence="5 9" id="KW-0732">Signal</keyword>
<keyword evidence="12" id="KW-1185">Reference proteome</keyword>
<evidence type="ECO:0000313" key="12">
    <source>
        <dbReference type="Proteomes" id="UP001497472"/>
    </source>
</evidence>
<dbReference type="InterPro" id="IPR042178">
    <property type="entry name" value="Serpin_sf_1"/>
</dbReference>
<keyword evidence="6" id="KW-0722">Serine protease inhibitor</keyword>
<evidence type="ECO:0000256" key="2">
    <source>
        <dbReference type="ARBA" id="ARBA00009500"/>
    </source>
</evidence>
<dbReference type="PANTHER" id="PTHR11461:SF211">
    <property type="entry name" value="GH10112P-RELATED"/>
    <property type="match status" value="1"/>
</dbReference>
<dbReference type="InterPro" id="IPR000215">
    <property type="entry name" value="Serpin_fam"/>
</dbReference>
<organism evidence="11 12">
    <name type="scientific">Leptosia nina</name>
    <dbReference type="NCBI Taxonomy" id="320188"/>
    <lineage>
        <taxon>Eukaryota</taxon>
        <taxon>Metazoa</taxon>
        <taxon>Ecdysozoa</taxon>
        <taxon>Arthropoda</taxon>
        <taxon>Hexapoda</taxon>
        <taxon>Insecta</taxon>
        <taxon>Pterygota</taxon>
        <taxon>Neoptera</taxon>
        <taxon>Endopterygota</taxon>
        <taxon>Lepidoptera</taxon>
        <taxon>Glossata</taxon>
        <taxon>Ditrysia</taxon>
        <taxon>Papilionoidea</taxon>
        <taxon>Pieridae</taxon>
        <taxon>Pierinae</taxon>
        <taxon>Leptosia</taxon>
    </lineage>
</organism>
<evidence type="ECO:0000256" key="6">
    <source>
        <dbReference type="ARBA" id="ARBA00022900"/>
    </source>
</evidence>
<proteinExistence type="inferred from homology"/>
<evidence type="ECO:0000259" key="10">
    <source>
        <dbReference type="SMART" id="SM00093"/>
    </source>
</evidence>
<evidence type="ECO:0000256" key="3">
    <source>
        <dbReference type="ARBA" id="ARBA00022525"/>
    </source>
</evidence>
<dbReference type="Proteomes" id="UP001497472">
    <property type="component" value="Unassembled WGS sequence"/>
</dbReference>
<dbReference type="GO" id="GO:0005615">
    <property type="term" value="C:extracellular space"/>
    <property type="evidence" value="ECO:0007669"/>
    <property type="project" value="InterPro"/>
</dbReference>
<evidence type="ECO:0000256" key="8">
    <source>
        <dbReference type="RuleBase" id="RU000411"/>
    </source>
</evidence>
<evidence type="ECO:0000256" key="7">
    <source>
        <dbReference type="ARBA" id="ARBA00023180"/>
    </source>
</evidence>
<keyword evidence="4" id="KW-0646">Protease inhibitor</keyword>
<keyword evidence="7" id="KW-0325">Glycoprotein</keyword>
<dbReference type="SMART" id="SM00093">
    <property type="entry name" value="SERPIN"/>
    <property type="match status" value="1"/>
</dbReference>
<reference evidence="11 12" key="1">
    <citation type="submission" date="2023-11" db="EMBL/GenBank/DDBJ databases">
        <authorList>
            <person name="Okamura Y."/>
        </authorList>
    </citation>
    <scope>NUCLEOTIDE SEQUENCE [LARGE SCALE GENOMIC DNA]</scope>
</reference>
<feature type="signal peptide" evidence="9">
    <location>
        <begin position="1"/>
        <end position="17"/>
    </location>
</feature>
<dbReference type="CDD" id="cd19579">
    <property type="entry name" value="serpin1K-like"/>
    <property type="match status" value="1"/>
</dbReference>
<evidence type="ECO:0000256" key="5">
    <source>
        <dbReference type="ARBA" id="ARBA00022729"/>
    </source>
</evidence>
<dbReference type="GO" id="GO:0004867">
    <property type="term" value="F:serine-type endopeptidase inhibitor activity"/>
    <property type="evidence" value="ECO:0007669"/>
    <property type="project" value="UniProtKB-KW"/>
</dbReference>
<protein>
    <recommendedName>
        <fullName evidence="10">Serpin domain-containing protein</fullName>
    </recommendedName>
</protein>
<feature type="chain" id="PRO_5043538982" description="Serpin domain-containing protein" evidence="9">
    <location>
        <begin position="18"/>
        <end position="396"/>
    </location>
</feature>
<dbReference type="InterPro" id="IPR023796">
    <property type="entry name" value="Serpin_dom"/>
</dbReference>
<dbReference type="SUPFAM" id="SSF56574">
    <property type="entry name" value="Serpins"/>
    <property type="match status" value="1"/>
</dbReference>
<dbReference type="Pfam" id="PF00079">
    <property type="entry name" value="Serpin"/>
    <property type="match status" value="1"/>
</dbReference>
<dbReference type="InterPro" id="IPR042185">
    <property type="entry name" value="Serpin_sf_2"/>
</dbReference>
<gene>
    <name evidence="11" type="ORF">LNINA_LOCUS12521</name>
</gene>
<evidence type="ECO:0000256" key="1">
    <source>
        <dbReference type="ARBA" id="ARBA00004613"/>
    </source>
</evidence>
<keyword evidence="3" id="KW-0964">Secreted</keyword>
<comment type="similarity">
    <text evidence="2 8">Belongs to the serpin family.</text>
</comment>
<evidence type="ECO:0000256" key="9">
    <source>
        <dbReference type="SAM" id="SignalP"/>
    </source>
</evidence>
<accession>A0AAV1JYY3</accession>
<dbReference type="EMBL" id="CAVLEF010000225">
    <property type="protein sequence ID" value="CAK1553528.1"/>
    <property type="molecule type" value="Genomic_DNA"/>
</dbReference>
<dbReference type="AlphaFoldDB" id="A0AAV1JYY3"/>
<comment type="subcellular location">
    <subcellularLocation>
        <location evidence="1">Secreted</location>
    </subcellularLocation>
</comment>
<evidence type="ECO:0000256" key="4">
    <source>
        <dbReference type="ARBA" id="ARBA00022690"/>
    </source>
</evidence>
<evidence type="ECO:0000313" key="11">
    <source>
        <dbReference type="EMBL" id="CAK1553528.1"/>
    </source>
</evidence>
<name>A0AAV1JYY3_9NEOP</name>
<sequence>MKLAILFFVALAALTMAEDKELSRALKNGNDQFTARMFTEVVKENPEKSFVLSAFSVLTPLAQLAMASAGESHDELLETIGMPNDNVTKAVFTQSESRLKSVQGVELKTASKIYIAKNYELNEEFAATTRDVFNSEVKNVDFTQAQKTANEINSWVEDQTNKRIKDLVDPNSLDGDTRALLVNAIYFKGMWKSPFSTYATYERDFHVTKEKTVQVPMMYQKSDFNYAEVPELDAKILQMFYNGDEASMIFVLPNEIDGITQLEEKLKDSKALDRGLSKLYNTEVEVTIPKFKIETTTNLKKVLENMNVKRLFTPGQARLEHLLKNEGDLVVSEAIQKAFIEVNEEGAEAAAANVFEAVATSLIINPVPPKTFIADKPFYFEIRINEIPIFSGLKFD</sequence>